<dbReference type="InterPro" id="IPR015590">
    <property type="entry name" value="Aldehyde_DH_dom"/>
</dbReference>
<accession>A0ABT9N5V9</accession>
<dbReference type="EMBL" id="JAUSRA010000001">
    <property type="protein sequence ID" value="MDP9799092.1"/>
    <property type="molecule type" value="Genomic_DNA"/>
</dbReference>
<comment type="function">
    <text evidence="7">Catalyzes the NADPH-dependent reduction of L-glutamate 5-phosphate into L-glutamate 5-semialdehyde and phosphate. The product spontaneously undergoes cyclization to form 1-pyrroline-5-carboxylate.</text>
</comment>
<gene>
    <name evidence="7" type="primary">proA</name>
    <name evidence="9" type="ORF">J2S43_007604</name>
</gene>
<evidence type="ECO:0000313" key="10">
    <source>
        <dbReference type="Proteomes" id="UP001240984"/>
    </source>
</evidence>
<keyword evidence="4 7" id="KW-0521">NADP</keyword>
<comment type="catalytic activity">
    <reaction evidence="6 7">
        <text>L-glutamate 5-semialdehyde + phosphate + NADP(+) = L-glutamyl 5-phosphate + NADPH + H(+)</text>
        <dbReference type="Rhea" id="RHEA:19541"/>
        <dbReference type="ChEBI" id="CHEBI:15378"/>
        <dbReference type="ChEBI" id="CHEBI:43474"/>
        <dbReference type="ChEBI" id="CHEBI:57783"/>
        <dbReference type="ChEBI" id="CHEBI:58066"/>
        <dbReference type="ChEBI" id="CHEBI:58274"/>
        <dbReference type="ChEBI" id="CHEBI:58349"/>
        <dbReference type="EC" id="1.2.1.41"/>
    </reaction>
</comment>
<dbReference type="Proteomes" id="UP001240984">
    <property type="component" value="Unassembled WGS sequence"/>
</dbReference>
<keyword evidence="7" id="KW-0963">Cytoplasm</keyword>
<evidence type="ECO:0000256" key="2">
    <source>
        <dbReference type="ARBA" id="ARBA00022605"/>
    </source>
</evidence>
<dbReference type="InterPro" id="IPR016163">
    <property type="entry name" value="Ald_DH_C"/>
</dbReference>
<reference evidence="9 10" key="1">
    <citation type="submission" date="2023-07" db="EMBL/GenBank/DDBJ databases">
        <title>Sequencing the genomes of 1000 actinobacteria strains.</title>
        <authorList>
            <person name="Klenk H.-P."/>
        </authorList>
    </citation>
    <scope>NUCLEOTIDE SEQUENCE [LARGE SCALE GENOMIC DNA]</scope>
    <source>
        <strain evidence="9 10">DSM 44710</strain>
    </source>
</reference>
<evidence type="ECO:0000313" key="9">
    <source>
        <dbReference type="EMBL" id="MDP9799092.1"/>
    </source>
</evidence>
<dbReference type="InterPro" id="IPR012134">
    <property type="entry name" value="Glu-5-SA_DH"/>
</dbReference>
<dbReference type="PANTHER" id="PTHR11063">
    <property type="entry name" value="GLUTAMATE SEMIALDEHYDE DEHYDROGENASE"/>
    <property type="match status" value="1"/>
</dbReference>
<comment type="similarity">
    <text evidence="7">Belongs to the gamma-glutamyl phosphate reductase family.</text>
</comment>
<dbReference type="CDD" id="cd07079">
    <property type="entry name" value="ALDH_F18-19_ProA-GPR"/>
    <property type="match status" value="1"/>
</dbReference>
<keyword evidence="10" id="KW-1185">Reference proteome</keyword>
<dbReference type="RefSeq" id="WP_306837478.1">
    <property type="nucleotide sequence ID" value="NZ_JAUSRA010000001.1"/>
</dbReference>
<dbReference type="HAMAP" id="MF_00412">
    <property type="entry name" value="ProA"/>
    <property type="match status" value="1"/>
</dbReference>
<evidence type="ECO:0000256" key="3">
    <source>
        <dbReference type="ARBA" id="ARBA00022650"/>
    </source>
</evidence>
<name>A0ABT9N5V9_9ACTN</name>
<dbReference type="NCBIfam" id="TIGR00407">
    <property type="entry name" value="proA"/>
    <property type="match status" value="1"/>
</dbReference>
<dbReference type="PROSITE" id="PS01223">
    <property type="entry name" value="PROA"/>
    <property type="match status" value="1"/>
</dbReference>
<comment type="pathway">
    <text evidence="1 7">Amino-acid biosynthesis; L-proline biosynthesis; L-glutamate 5-semialdehyde from L-glutamate: step 2/2.</text>
</comment>
<organism evidence="9 10">
    <name type="scientific">Catenuloplanes nepalensis</name>
    <dbReference type="NCBI Taxonomy" id="587533"/>
    <lineage>
        <taxon>Bacteria</taxon>
        <taxon>Bacillati</taxon>
        <taxon>Actinomycetota</taxon>
        <taxon>Actinomycetes</taxon>
        <taxon>Micromonosporales</taxon>
        <taxon>Micromonosporaceae</taxon>
        <taxon>Catenuloplanes</taxon>
    </lineage>
</organism>
<proteinExistence type="inferred from homology"/>
<protein>
    <recommendedName>
        <fullName evidence="7">Gamma-glutamyl phosphate reductase</fullName>
        <shortName evidence="7">GPR</shortName>
        <ecNumber evidence="7">1.2.1.41</ecNumber>
    </recommendedName>
    <alternativeName>
        <fullName evidence="7">Glutamate-5-semialdehyde dehydrogenase</fullName>
    </alternativeName>
    <alternativeName>
        <fullName evidence="7">Glutamyl-gamma-semialdehyde dehydrogenase</fullName>
        <shortName evidence="7">GSA dehydrogenase</shortName>
    </alternativeName>
</protein>
<dbReference type="InterPro" id="IPR020593">
    <property type="entry name" value="G-glutamylP_reductase_CS"/>
</dbReference>
<keyword evidence="2 7" id="KW-0028">Amino-acid biosynthesis</keyword>
<evidence type="ECO:0000256" key="6">
    <source>
        <dbReference type="ARBA" id="ARBA00049024"/>
    </source>
</evidence>
<dbReference type="InterPro" id="IPR016161">
    <property type="entry name" value="Ald_DH/histidinol_DH"/>
</dbReference>
<evidence type="ECO:0000256" key="7">
    <source>
        <dbReference type="HAMAP-Rule" id="MF_00412"/>
    </source>
</evidence>
<dbReference type="InterPro" id="IPR016162">
    <property type="entry name" value="Ald_DH_N"/>
</dbReference>
<dbReference type="SUPFAM" id="SSF53720">
    <property type="entry name" value="ALDH-like"/>
    <property type="match status" value="1"/>
</dbReference>
<evidence type="ECO:0000256" key="1">
    <source>
        <dbReference type="ARBA" id="ARBA00004985"/>
    </source>
</evidence>
<comment type="caution">
    <text evidence="9">The sequence shown here is derived from an EMBL/GenBank/DDBJ whole genome shotgun (WGS) entry which is preliminary data.</text>
</comment>
<dbReference type="GO" id="GO:0004350">
    <property type="term" value="F:glutamate-5-semialdehyde dehydrogenase activity"/>
    <property type="evidence" value="ECO:0007669"/>
    <property type="project" value="UniProtKB-EC"/>
</dbReference>
<dbReference type="InterPro" id="IPR000965">
    <property type="entry name" value="GPR_dom"/>
</dbReference>
<dbReference type="PIRSF" id="PIRSF000151">
    <property type="entry name" value="GPR"/>
    <property type="match status" value="1"/>
</dbReference>
<feature type="domain" description="Aldehyde dehydrogenase" evidence="8">
    <location>
        <begin position="10"/>
        <end position="285"/>
    </location>
</feature>
<dbReference type="Gene3D" id="3.40.605.10">
    <property type="entry name" value="Aldehyde Dehydrogenase, Chain A, domain 1"/>
    <property type="match status" value="1"/>
</dbReference>
<evidence type="ECO:0000256" key="5">
    <source>
        <dbReference type="ARBA" id="ARBA00023002"/>
    </source>
</evidence>
<dbReference type="PANTHER" id="PTHR11063:SF8">
    <property type="entry name" value="DELTA-1-PYRROLINE-5-CARBOXYLATE SYNTHASE"/>
    <property type="match status" value="1"/>
</dbReference>
<sequence length="415" mass="42858">MSSVIEQAGRARTAAAALATASRTVKDAALVAMADALVARAAEIVEANAKDVESGRAAGLSDAIIDRLSLDPKRVAAMADGLRHMAGLPDPVGEVVRGSTLPNGLELRQIRVPFGVVGIIYEGRPNVTADAAGICLKSGNAALLRGSGSAAHSNAAIVAVLRDAVEAQGLPADAVQSLDSSTRDSVKELMRARGLVDVLIPRGGASLIRTVVEESTVPVIETGVGNCHVYVDAHADLAKALAITLNSKTQRLSTCNTAESLLVHAAVADTFLPSALAAFAEAGVTVHGDPRVQTYDERVVPATEQDYATEYLSADIAVAVVESLDAAIAHIGRYSTGHTEAIVTDSVVASREFVARVDAAAIMVNASTRFTDGGEFGFGAEIGISTQKLHARGPMGLPELTSTKYVVTGDAHLRG</sequence>
<evidence type="ECO:0000256" key="4">
    <source>
        <dbReference type="ARBA" id="ARBA00022857"/>
    </source>
</evidence>
<evidence type="ECO:0000259" key="8">
    <source>
        <dbReference type="Pfam" id="PF00171"/>
    </source>
</evidence>
<dbReference type="Pfam" id="PF00171">
    <property type="entry name" value="Aldedh"/>
    <property type="match status" value="1"/>
</dbReference>
<dbReference type="NCBIfam" id="NF001221">
    <property type="entry name" value="PRK00197.1"/>
    <property type="match status" value="1"/>
</dbReference>
<dbReference type="EC" id="1.2.1.41" evidence="7"/>
<keyword evidence="5 7" id="KW-0560">Oxidoreductase</keyword>
<comment type="subcellular location">
    <subcellularLocation>
        <location evidence="7">Cytoplasm</location>
    </subcellularLocation>
</comment>
<dbReference type="Gene3D" id="3.40.309.10">
    <property type="entry name" value="Aldehyde Dehydrogenase, Chain A, domain 2"/>
    <property type="match status" value="1"/>
</dbReference>
<keyword evidence="3 7" id="KW-0641">Proline biosynthesis</keyword>